<protein>
    <recommendedName>
        <fullName evidence="2">DUF1985 domain-containing protein</fullName>
    </recommendedName>
</protein>
<feature type="region of interest" description="Disordered" evidence="1">
    <location>
        <begin position="1"/>
        <end position="25"/>
    </location>
</feature>
<sequence>MTARRRRAGKEPAADPGDGPDERLPERLFATDRYPSRRLNVYSSLEYLVVIRDVLRGTPELDRILGSCFGKLFELPARRCSYSSVMIHAMLARQVVTKKRYEVWPVFRGNPFRFSMVEFASVTGLPCGEFDDGYAVDYQPAYKDEDFAYWDKLFEGKRDIKIPEVVKMVVEDKSISRGRRVKLCLIIIDFFGFQWGRESFYWTVSTMIPGKKILGKCDDPNGEFCSKLRQKKKKMSGLPLALQLVVYEAIPQLLSRLGGNDELKLIDCERLPQHTGLNLVDVLEAEHNPELIVQPMMEVGPEKQDGWGVWDDEINDRRVNYMVGLLEGGHKFKKAVWGGGDAQEVLYDHEERKKARKRKRQGACSRTNVAAGPVLKQRRVSTYFRKPTLVDDEKHDELAARVTELEKVVAWMRRRLEKRAAVAEEDALSAEEKEEHPDNPEDVGDPGGDVGPGRETAADGSEDVSITDGRGEGEMGYSKEDSEDEDKEVDREQQRSYGCGGGAEFSEGSPPVLVPLKEGDGRSNVAGGSGELGGIGEDMDGEEADSKVKDEDLMDSAGLDKLVGVIFSAHGSGSAEGELGSESKRVTEGR</sequence>
<feature type="region of interest" description="Disordered" evidence="1">
    <location>
        <begin position="570"/>
        <end position="590"/>
    </location>
</feature>
<feature type="compositionally biased region" description="Basic and acidic residues" evidence="1">
    <location>
        <begin position="430"/>
        <end position="439"/>
    </location>
</feature>
<evidence type="ECO:0000256" key="1">
    <source>
        <dbReference type="SAM" id="MobiDB-lite"/>
    </source>
</evidence>
<name>A0A8X8B6C1_BRACI</name>
<dbReference type="AlphaFoldDB" id="A0A8X8B6C1"/>
<organism evidence="3 4">
    <name type="scientific">Brassica carinata</name>
    <name type="common">Ethiopian mustard</name>
    <name type="synonym">Abyssinian cabbage</name>
    <dbReference type="NCBI Taxonomy" id="52824"/>
    <lineage>
        <taxon>Eukaryota</taxon>
        <taxon>Viridiplantae</taxon>
        <taxon>Streptophyta</taxon>
        <taxon>Embryophyta</taxon>
        <taxon>Tracheophyta</taxon>
        <taxon>Spermatophyta</taxon>
        <taxon>Magnoliopsida</taxon>
        <taxon>eudicotyledons</taxon>
        <taxon>Gunneridae</taxon>
        <taxon>Pentapetalae</taxon>
        <taxon>rosids</taxon>
        <taxon>malvids</taxon>
        <taxon>Brassicales</taxon>
        <taxon>Brassicaceae</taxon>
        <taxon>Brassiceae</taxon>
        <taxon>Brassica</taxon>
    </lineage>
</organism>
<feature type="compositionally biased region" description="Basic and acidic residues" evidence="1">
    <location>
        <begin position="581"/>
        <end position="590"/>
    </location>
</feature>
<gene>
    <name evidence="3" type="ORF">Bca52824_016230</name>
</gene>
<feature type="domain" description="DUF1985" evidence="2">
    <location>
        <begin position="91"/>
        <end position="188"/>
    </location>
</feature>
<keyword evidence="4" id="KW-1185">Reference proteome</keyword>
<dbReference type="InterPro" id="IPR015410">
    <property type="entry name" value="DUF1985"/>
</dbReference>
<dbReference type="Proteomes" id="UP000886595">
    <property type="component" value="Unassembled WGS sequence"/>
</dbReference>
<evidence type="ECO:0000313" key="3">
    <source>
        <dbReference type="EMBL" id="KAG2323017.1"/>
    </source>
</evidence>
<accession>A0A8X8B6C1</accession>
<feature type="compositionally biased region" description="Basic and acidic residues" evidence="1">
    <location>
        <begin position="469"/>
        <end position="480"/>
    </location>
</feature>
<feature type="compositionally biased region" description="Low complexity" evidence="1">
    <location>
        <begin position="571"/>
        <end position="580"/>
    </location>
</feature>
<dbReference type="EMBL" id="JAAMPC010000003">
    <property type="protein sequence ID" value="KAG2323017.1"/>
    <property type="molecule type" value="Genomic_DNA"/>
</dbReference>
<dbReference type="OrthoDB" id="1112004at2759"/>
<evidence type="ECO:0000313" key="4">
    <source>
        <dbReference type="Proteomes" id="UP000886595"/>
    </source>
</evidence>
<feature type="region of interest" description="Disordered" evidence="1">
    <location>
        <begin position="425"/>
        <end position="548"/>
    </location>
</feature>
<proteinExistence type="predicted"/>
<dbReference type="PANTHER" id="PTHR48449:SF1">
    <property type="entry name" value="DUF1985 DOMAIN-CONTAINING PROTEIN"/>
    <property type="match status" value="1"/>
</dbReference>
<dbReference type="Pfam" id="PF09331">
    <property type="entry name" value="DUF1985"/>
    <property type="match status" value="1"/>
</dbReference>
<evidence type="ECO:0000259" key="2">
    <source>
        <dbReference type="Pfam" id="PF09331"/>
    </source>
</evidence>
<dbReference type="PANTHER" id="PTHR48449">
    <property type="entry name" value="DUF1985 DOMAIN-CONTAINING PROTEIN"/>
    <property type="match status" value="1"/>
</dbReference>
<feature type="compositionally biased region" description="Gly residues" evidence="1">
    <location>
        <begin position="527"/>
        <end position="536"/>
    </location>
</feature>
<reference evidence="3 4" key="1">
    <citation type="submission" date="2020-02" db="EMBL/GenBank/DDBJ databases">
        <authorList>
            <person name="Ma Q."/>
            <person name="Huang Y."/>
            <person name="Song X."/>
            <person name="Pei D."/>
        </authorList>
    </citation>
    <scope>NUCLEOTIDE SEQUENCE [LARGE SCALE GENOMIC DNA]</scope>
    <source>
        <strain evidence="3">Sxm20200214</strain>
        <tissue evidence="3">Leaf</tissue>
    </source>
</reference>
<comment type="caution">
    <text evidence="3">The sequence shown here is derived from an EMBL/GenBank/DDBJ whole genome shotgun (WGS) entry which is preliminary data.</text>
</comment>